<dbReference type="GeneID" id="25900517"/>
<evidence type="ECO:0000256" key="1">
    <source>
        <dbReference type="SAM" id="MobiDB-lite"/>
    </source>
</evidence>
<gene>
    <name evidence="2" type="ORF">SARC_00013</name>
</gene>
<organism evidence="2 3">
    <name type="scientific">Sphaeroforma arctica JP610</name>
    <dbReference type="NCBI Taxonomy" id="667725"/>
    <lineage>
        <taxon>Eukaryota</taxon>
        <taxon>Ichthyosporea</taxon>
        <taxon>Ichthyophonida</taxon>
        <taxon>Sphaeroforma</taxon>
    </lineage>
</organism>
<dbReference type="OrthoDB" id="10267344at2759"/>
<feature type="compositionally biased region" description="Low complexity" evidence="1">
    <location>
        <begin position="14"/>
        <end position="23"/>
    </location>
</feature>
<keyword evidence="3" id="KW-1185">Reference proteome</keyword>
<accession>A0A0L0GG82</accession>
<name>A0A0L0GG82_9EUKA</name>
<dbReference type="RefSeq" id="XP_014161781.1">
    <property type="nucleotide sequence ID" value="XM_014306306.1"/>
</dbReference>
<evidence type="ECO:0000313" key="3">
    <source>
        <dbReference type="Proteomes" id="UP000054560"/>
    </source>
</evidence>
<feature type="compositionally biased region" description="Polar residues" evidence="1">
    <location>
        <begin position="42"/>
        <end position="53"/>
    </location>
</feature>
<protein>
    <submittedName>
        <fullName evidence="2">Uncharacterized protein</fullName>
    </submittedName>
</protein>
<feature type="region of interest" description="Disordered" evidence="1">
    <location>
        <begin position="1"/>
        <end position="54"/>
    </location>
</feature>
<dbReference type="Proteomes" id="UP000054560">
    <property type="component" value="Unassembled WGS sequence"/>
</dbReference>
<dbReference type="AlphaFoldDB" id="A0A0L0GG82"/>
<proteinExistence type="predicted"/>
<dbReference type="EMBL" id="KQ241597">
    <property type="protein sequence ID" value="KNC87879.1"/>
    <property type="molecule type" value="Genomic_DNA"/>
</dbReference>
<sequence>MKAHPTPSEPRPRAPNSSSEPSSYCSKGDKPAKPSPKKRPTTPASQPLLQSPVPTHLLTKVMGRPMPDKTLHEMDDVTPVEPLLVPRTPLMFSRYAKYACGEMPWGHTVIARLGPTTGFVFDESSQERHVLCYITDVWVRPVRYRSLYPALRHNKLSRILHQQNSNVGQTRIPRIINPKAAPNKSKDTTAQTLMAIYDEQGFPRMMQSNMGSEFVN</sequence>
<reference evidence="2 3" key="1">
    <citation type="submission" date="2011-02" db="EMBL/GenBank/DDBJ databases">
        <title>The Genome Sequence of Sphaeroforma arctica JP610.</title>
        <authorList>
            <consortium name="The Broad Institute Genome Sequencing Platform"/>
            <person name="Russ C."/>
            <person name="Cuomo C."/>
            <person name="Young S.K."/>
            <person name="Zeng Q."/>
            <person name="Gargeya S."/>
            <person name="Alvarado L."/>
            <person name="Berlin A."/>
            <person name="Chapman S.B."/>
            <person name="Chen Z."/>
            <person name="Freedman E."/>
            <person name="Gellesch M."/>
            <person name="Goldberg J."/>
            <person name="Griggs A."/>
            <person name="Gujja S."/>
            <person name="Heilman E."/>
            <person name="Heiman D."/>
            <person name="Howarth C."/>
            <person name="Mehta T."/>
            <person name="Neiman D."/>
            <person name="Pearson M."/>
            <person name="Roberts A."/>
            <person name="Saif S."/>
            <person name="Shea T."/>
            <person name="Shenoy N."/>
            <person name="Sisk P."/>
            <person name="Stolte C."/>
            <person name="Sykes S."/>
            <person name="White J."/>
            <person name="Yandava C."/>
            <person name="Burger G."/>
            <person name="Gray M.W."/>
            <person name="Holland P.W.H."/>
            <person name="King N."/>
            <person name="Lang F.B.F."/>
            <person name="Roger A.J."/>
            <person name="Ruiz-Trillo I."/>
            <person name="Haas B."/>
            <person name="Nusbaum C."/>
            <person name="Birren B."/>
        </authorList>
    </citation>
    <scope>NUCLEOTIDE SEQUENCE [LARGE SCALE GENOMIC DNA]</scope>
    <source>
        <strain evidence="2 3">JP610</strain>
    </source>
</reference>
<evidence type="ECO:0000313" key="2">
    <source>
        <dbReference type="EMBL" id="KNC87879.1"/>
    </source>
</evidence>